<comment type="caution">
    <text evidence="8">The sequence shown here is derived from an EMBL/GenBank/DDBJ whole genome shotgun (WGS) entry which is preliminary data.</text>
</comment>
<evidence type="ECO:0000256" key="4">
    <source>
        <dbReference type="ARBA" id="ARBA00022989"/>
    </source>
</evidence>
<sequence>MKTTPNTVGSEESLAERILLWTLMLVQFTTIVDFMIIMPLSSDLMREMQIGTAHFGLVISAYAIAAAASSLLAAAIADRFDRRHALLFTFAGLAVSTLGCALAHGPTALLAARALAGLFGGVLGSITLAIVGDVIPMQRRGRAMSVVMLGFSLAAVAGVPAGLFIAAHYGWRMPFVALTVLCLIIGVVAWRWVPSVRGHLVARANAPAQSLLQSWRELLAVPNHWRAFVLNFLLMFSGFLIIPYIAPALVANVGLSQAQLSWIYLVGGAGTLISRPILGRLTDKYPYIRVLSCVIIVSCIPMMLVTLTLPLSLPWQLLFAMLFFVLVSGRFIPAMAMTTASTEARFRGRVMAFSSAVQNFGSGSAAFIAGLILSTDEAGRLLHFEWVGVLACAIGLFAIWAGSKVKRIS</sequence>
<dbReference type="PANTHER" id="PTHR43124:SF3">
    <property type="entry name" value="CHLORAMPHENICOL EFFLUX PUMP RV0191"/>
    <property type="match status" value="1"/>
</dbReference>
<comment type="subcellular location">
    <subcellularLocation>
        <location evidence="1">Cell membrane</location>
        <topology evidence="1">Multi-pass membrane protein</topology>
    </subcellularLocation>
</comment>
<evidence type="ECO:0000256" key="2">
    <source>
        <dbReference type="ARBA" id="ARBA00022475"/>
    </source>
</evidence>
<keyword evidence="2" id="KW-1003">Cell membrane</keyword>
<feature type="transmembrane region" description="Helical" evidence="6">
    <location>
        <begin position="290"/>
        <end position="311"/>
    </location>
</feature>
<feature type="transmembrane region" description="Helical" evidence="6">
    <location>
        <begin position="173"/>
        <end position="193"/>
    </location>
</feature>
<dbReference type="EMBL" id="JBDIVE010000003">
    <property type="protein sequence ID" value="MEN3068465.1"/>
    <property type="molecule type" value="Genomic_DNA"/>
</dbReference>
<feature type="transmembrane region" description="Helical" evidence="6">
    <location>
        <begin position="258"/>
        <end position="278"/>
    </location>
</feature>
<dbReference type="InterPro" id="IPR050189">
    <property type="entry name" value="MFS_Efflux_Transporters"/>
</dbReference>
<keyword evidence="5 6" id="KW-0472">Membrane</keyword>
<accession>A0ABU9YXJ4</accession>
<evidence type="ECO:0000256" key="1">
    <source>
        <dbReference type="ARBA" id="ARBA00004651"/>
    </source>
</evidence>
<dbReference type="InterPro" id="IPR020846">
    <property type="entry name" value="MFS_dom"/>
</dbReference>
<feature type="transmembrane region" description="Helical" evidence="6">
    <location>
        <begin position="143"/>
        <end position="167"/>
    </location>
</feature>
<name>A0ABU9YXJ4_9RHOO</name>
<feature type="transmembrane region" description="Helical" evidence="6">
    <location>
        <begin position="18"/>
        <end position="41"/>
    </location>
</feature>
<dbReference type="InterPro" id="IPR011701">
    <property type="entry name" value="MFS"/>
</dbReference>
<protein>
    <submittedName>
        <fullName evidence="8">MFS transporter</fullName>
    </submittedName>
</protein>
<keyword evidence="4 6" id="KW-1133">Transmembrane helix</keyword>
<keyword evidence="3 6" id="KW-0812">Transmembrane</keyword>
<organism evidence="8 9">
    <name type="scientific">Uliginosibacterium sediminicola</name>
    <dbReference type="NCBI Taxonomy" id="2024550"/>
    <lineage>
        <taxon>Bacteria</taxon>
        <taxon>Pseudomonadati</taxon>
        <taxon>Pseudomonadota</taxon>
        <taxon>Betaproteobacteria</taxon>
        <taxon>Rhodocyclales</taxon>
        <taxon>Zoogloeaceae</taxon>
        <taxon>Uliginosibacterium</taxon>
    </lineage>
</organism>
<dbReference type="PANTHER" id="PTHR43124">
    <property type="entry name" value="PURINE EFFLUX PUMP PBUE"/>
    <property type="match status" value="1"/>
</dbReference>
<evidence type="ECO:0000256" key="5">
    <source>
        <dbReference type="ARBA" id="ARBA00023136"/>
    </source>
</evidence>
<reference evidence="8 9" key="1">
    <citation type="journal article" date="2018" name="Int. J. Syst. Evol. Microbiol.">
        <title>Uliginosibacterium sediminicola sp. nov., isolated from freshwater sediment.</title>
        <authorList>
            <person name="Hwang W.M."/>
            <person name="Kim S.M."/>
            <person name="Kang K."/>
            <person name="Ahn T.Y."/>
        </authorList>
    </citation>
    <scope>NUCLEOTIDE SEQUENCE [LARGE SCALE GENOMIC DNA]</scope>
    <source>
        <strain evidence="8 9">M1-21</strain>
    </source>
</reference>
<proteinExistence type="predicted"/>
<feature type="domain" description="Major facilitator superfamily (MFS) profile" evidence="7">
    <location>
        <begin position="19"/>
        <end position="406"/>
    </location>
</feature>
<evidence type="ECO:0000313" key="9">
    <source>
        <dbReference type="Proteomes" id="UP001410394"/>
    </source>
</evidence>
<evidence type="ECO:0000256" key="6">
    <source>
        <dbReference type="SAM" id="Phobius"/>
    </source>
</evidence>
<dbReference type="RefSeq" id="WP_345919233.1">
    <property type="nucleotide sequence ID" value="NZ_JBDIVE010000003.1"/>
</dbReference>
<dbReference type="Pfam" id="PF07690">
    <property type="entry name" value="MFS_1"/>
    <property type="match status" value="1"/>
</dbReference>
<feature type="transmembrane region" description="Helical" evidence="6">
    <location>
        <begin position="317"/>
        <end position="338"/>
    </location>
</feature>
<evidence type="ECO:0000313" key="8">
    <source>
        <dbReference type="EMBL" id="MEN3068465.1"/>
    </source>
</evidence>
<feature type="transmembrane region" description="Helical" evidence="6">
    <location>
        <begin position="225"/>
        <end position="246"/>
    </location>
</feature>
<evidence type="ECO:0000256" key="3">
    <source>
        <dbReference type="ARBA" id="ARBA00022692"/>
    </source>
</evidence>
<dbReference type="Gene3D" id="1.20.1250.20">
    <property type="entry name" value="MFS general substrate transporter like domains"/>
    <property type="match status" value="1"/>
</dbReference>
<feature type="transmembrane region" description="Helical" evidence="6">
    <location>
        <begin position="110"/>
        <end position="131"/>
    </location>
</feature>
<feature type="transmembrane region" description="Helical" evidence="6">
    <location>
        <begin position="386"/>
        <end position="403"/>
    </location>
</feature>
<dbReference type="SUPFAM" id="SSF103473">
    <property type="entry name" value="MFS general substrate transporter"/>
    <property type="match status" value="1"/>
</dbReference>
<feature type="transmembrane region" description="Helical" evidence="6">
    <location>
        <begin position="350"/>
        <end position="374"/>
    </location>
</feature>
<dbReference type="CDD" id="cd17324">
    <property type="entry name" value="MFS_NepI_like"/>
    <property type="match status" value="1"/>
</dbReference>
<evidence type="ECO:0000259" key="7">
    <source>
        <dbReference type="PROSITE" id="PS50850"/>
    </source>
</evidence>
<feature type="transmembrane region" description="Helical" evidence="6">
    <location>
        <begin position="85"/>
        <end position="104"/>
    </location>
</feature>
<keyword evidence="9" id="KW-1185">Reference proteome</keyword>
<gene>
    <name evidence="8" type="ORF">ABDB84_08235</name>
</gene>
<feature type="transmembrane region" description="Helical" evidence="6">
    <location>
        <begin position="53"/>
        <end position="73"/>
    </location>
</feature>
<dbReference type="Proteomes" id="UP001410394">
    <property type="component" value="Unassembled WGS sequence"/>
</dbReference>
<dbReference type="PROSITE" id="PS50850">
    <property type="entry name" value="MFS"/>
    <property type="match status" value="1"/>
</dbReference>
<dbReference type="InterPro" id="IPR036259">
    <property type="entry name" value="MFS_trans_sf"/>
</dbReference>